<evidence type="ECO:0000313" key="2">
    <source>
        <dbReference type="EMBL" id="PQJ76448.1"/>
    </source>
</evidence>
<sequence>MKKFILTFFLVILYVSTNYSQAKKPTIMVVPSDNWCIKNGYFLEFENQGSKEIIPDYKRAFQENTELLMVVSKINGLMAQREFPLKNIESVMKNINATSAIDNARSSKGGGSDLSESPVDQLLNQAKADIIIQLTWSFNSVGPKKSVTFNLQGLDAYSNKQIATAVGTGKPSFSTEVPIMLEEAILSYIDPFTNSLQDHFEQMFTLGREVTIRIKKWDDWEDDLESLFGSSEEELGLLIEDWFADNSVKGRFSTTTATENILVFEQVRIPLFYERNGRQRAMDTRRFANELSKFLRTEFNIENKLTTRGLGEATLILGSK</sequence>
<dbReference type="RefSeq" id="WP_105021756.1">
    <property type="nucleotide sequence ID" value="NZ_MSCM01000002.1"/>
</dbReference>
<reference evidence="2 3" key="1">
    <citation type="submission" date="2016-12" db="EMBL/GenBank/DDBJ databases">
        <title>Trade-off between light-utilization and light-protection in marine flavobacteria.</title>
        <authorList>
            <person name="Kumagai Y."/>
            <person name="Yoshizawa S."/>
            <person name="Kogure K."/>
            <person name="Iwasaki W."/>
        </authorList>
    </citation>
    <scope>NUCLEOTIDE SEQUENCE [LARGE SCALE GENOMIC DNA]</scope>
    <source>
        <strain evidence="2 3">ATCC 43844</strain>
    </source>
</reference>
<comment type="caution">
    <text evidence="2">The sequence shown here is derived from an EMBL/GenBank/DDBJ whole genome shotgun (WGS) entry which is preliminary data.</text>
</comment>
<proteinExistence type="predicted"/>
<keyword evidence="1" id="KW-0732">Signal</keyword>
<organism evidence="2 3">
    <name type="scientific">Polaribacter glomeratus</name>
    <dbReference type="NCBI Taxonomy" id="102"/>
    <lineage>
        <taxon>Bacteria</taxon>
        <taxon>Pseudomonadati</taxon>
        <taxon>Bacteroidota</taxon>
        <taxon>Flavobacteriia</taxon>
        <taxon>Flavobacteriales</taxon>
        <taxon>Flavobacteriaceae</taxon>
    </lineage>
</organism>
<dbReference type="InterPro" id="IPR046173">
    <property type="entry name" value="DUF6175"/>
</dbReference>
<dbReference type="EMBL" id="MSCM01000002">
    <property type="protein sequence ID" value="PQJ76448.1"/>
    <property type="molecule type" value="Genomic_DNA"/>
</dbReference>
<gene>
    <name evidence="2" type="ORF">BTO16_11090</name>
</gene>
<accession>A0A2S7WFP6</accession>
<evidence type="ECO:0000256" key="1">
    <source>
        <dbReference type="SAM" id="SignalP"/>
    </source>
</evidence>
<dbReference type="Pfam" id="PF19672">
    <property type="entry name" value="DUF6175"/>
    <property type="match status" value="1"/>
</dbReference>
<protein>
    <submittedName>
        <fullName evidence="2">Uncharacterized protein</fullName>
    </submittedName>
</protein>
<dbReference type="AlphaFoldDB" id="A0A2S7WFP6"/>
<evidence type="ECO:0000313" key="3">
    <source>
        <dbReference type="Proteomes" id="UP000239068"/>
    </source>
</evidence>
<dbReference type="OrthoDB" id="1044519at2"/>
<dbReference type="Proteomes" id="UP000239068">
    <property type="component" value="Unassembled WGS sequence"/>
</dbReference>
<feature type="signal peptide" evidence="1">
    <location>
        <begin position="1"/>
        <end position="22"/>
    </location>
</feature>
<name>A0A2S7WFP6_9FLAO</name>
<keyword evidence="3" id="KW-1185">Reference proteome</keyword>
<feature type="chain" id="PRO_5015684253" evidence="1">
    <location>
        <begin position="23"/>
        <end position="320"/>
    </location>
</feature>